<keyword evidence="3" id="KW-1185">Reference proteome</keyword>
<dbReference type="PANTHER" id="PTHR31286:SF177">
    <property type="entry name" value="ENDONUCLEASE_EXONUCLEASE_PHOSPHATASE"/>
    <property type="match status" value="1"/>
</dbReference>
<feature type="region of interest" description="Disordered" evidence="1">
    <location>
        <begin position="132"/>
        <end position="233"/>
    </location>
</feature>
<dbReference type="AlphaFoldDB" id="A0A314L6X6"/>
<accession>A0A314L6X6</accession>
<name>A0A314L6X6_NICAT</name>
<evidence type="ECO:0000313" key="2">
    <source>
        <dbReference type="EMBL" id="OIT37380.1"/>
    </source>
</evidence>
<feature type="region of interest" description="Disordered" evidence="1">
    <location>
        <begin position="356"/>
        <end position="527"/>
    </location>
</feature>
<comment type="caution">
    <text evidence="2">The sequence shown here is derived from an EMBL/GenBank/DDBJ whole genome shotgun (WGS) entry which is preliminary data.</text>
</comment>
<sequence length="527" mass="57528">MHHLAGQEVTMNQLPQKHYQSTPVTQEIDPQNPNPALYRPIPSNIQIGYSVASVVSGAKPNVNAPHIAQLGVQYGIQISHDHQDDVSQENPHDPAQKTKGQPPSVEIQKNLNLNDGPAPVVNAMVGRDGVSTANRKVNTTTSTTIPSLVQPTITSEPLATQLPQSQSNPNSNLKATTTPKISANFNKPTNTKKPPKPFATNNHPSTQPGNQATSTTNPNPQPSNPSNQNKPTGKALYLDLASFQKTRGSVAKVKIQIDLTKERPHHVWLVYDEEKDENGDGEWLEVQYGSVPAYCSHCNSQSTKNKKSRDEVGASKNPKKEQGEIPPPAAQDQRKNQMTVEHQKVAEHQNAVVMTTEEEWQTQKKKNFKGTTQSKKQQQVYMPKQSHIQQHQIAPNTTQQQAPQPPQPSGNPLIKPPAPLEKSVDSGAQSHPSPPFPPSISSDCEVNGGKENCQELPIAKQEGVPKGEGFPHVQHEYAEAPLIDHRTDLPSPATTVNNSGKQQAHRSKNVIVEEDSESSTSDEKTSA</sequence>
<protein>
    <submittedName>
        <fullName evidence="2">Uncharacterized protein</fullName>
    </submittedName>
</protein>
<feature type="region of interest" description="Disordered" evidence="1">
    <location>
        <begin position="81"/>
        <end position="103"/>
    </location>
</feature>
<organism evidence="2 3">
    <name type="scientific">Nicotiana attenuata</name>
    <name type="common">Coyote tobacco</name>
    <dbReference type="NCBI Taxonomy" id="49451"/>
    <lineage>
        <taxon>Eukaryota</taxon>
        <taxon>Viridiplantae</taxon>
        <taxon>Streptophyta</taxon>
        <taxon>Embryophyta</taxon>
        <taxon>Tracheophyta</taxon>
        <taxon>Spermatophyta</taxon>
        <taxon>Magnoliopsida</taxon>
        <taxon>eudicotyledons</taxon>
        <taxon>Gunneridae</taxon>
        <taxon>Pentapetalae</taxon>
        <taxon>asterids</taxon>
        <taxon>lamiids</taxon>
        <taxon>Solanales</taxon>
        <taxon>Solanaceae</taxon>
        <taxon>Nicotianoideae</taxon>
        <taxon>Nicotianeae</taxon>
        <taxon>Nicotiana</taxon>
    </lineage>
</organism>
<dbReference type="Proteomes" id="UP000187609">
    <property type="component" value="Unassembled WGS sequence"/>
</dbReference>
<evidence type="ECO:0000313" key="3">
    <source>
        <dbReference type="Proteomes" id="UP000187609"/>
    </source>
</evidence>
<feature type="compositionally biased region" description="Low complexity" evidence="1">
    <location>
        <begin position="183"/>
        <end position="202"/>
    </location>
</feature>
<evidence type="ECO:0000256" key="1">
    <source>
        <dbReference type="SAM" id="MobiDB-lite"/>
    </source>
</evidence>
<feature type="compositionally biased region" description="Polar residues" evidence="1">
    <location>
        <begin position="132"/>
        <end position="181"/>
    </location>
</feature>
<feature type="compositionally biased region" description="Polar residues" evidence="1">
    <location>
        <begin position="9"/>
        <end position="31"/>
    </location>
</feature>
<reference evidence="2" key="1">
    <citation type="submission" date="2016-11" db="EMBL/GenBank/DDBJ databases">
        <title>The genome of Nicotiana attenuata.</title>
        <authorList>
            <person name="Xu S."/>
            <person name="Brockmoeller T."/>
            <person name="Gaquerel E."/>
            <person name="Navarro A."/>
            <person name="Kuhl H."/>
            <person name="Gase K."/>
            <person name="Ling Z."/>
            <person name="Zhou W."/>
            <person name="Kreitzer C."/>
            <person name="Stanke M."/>
            <person name="Tang H."/>
            <person name="Lyons E."/>
            <person name="Pandey P."/>
            <person name="Pandey S.P."/>
            <person name="Timmermann B."/>
            <person name="Baldwin I.T."/>
        </authorList>
    </citation>
    <scope>NUCLEOTIDE SEQUENCE [LARGE SCALE GENOMIC DNA]</scope>
    <source>
        <strain evidence="2">UT</strain>
    </source>
</reference>
<dbReference type="InterPro" id="IPR040256">
    <property type="entry name" value="At4g02000-like"/>
</dbReference>
<feature type="compositionally biased region" description="Polar residues" evidence="1">
    <location>
        <begin position="369"/>
        <end position="393"/>
    </location>
</feature>
<feature type="compositionally biased region" description="Basic and acidic residues" evidence="1">
    <location>
        <begin position="81"/>
        <end position="96"/>
    </location>
</feature>
<dbReference type="Gramene" id="OIT37380">
    <property type="protein sequence ID" value="OIT37380"/>
    <property type="gene ID" value="A4A49_11772"/>
</dbReference>
<feature type="compositionally biased region" description="Basic and acidic residues" evidence="1">
    <location>
        <begin position="308"/>
        <end position="323"/>
    </location>
</feature>
<gene>
    <name evidence="2" type="ORF">A4A49_11772</name>
</gene>
<feature type="compositionally biased region" description="Pro residues" evidence="1">
    <location>
        <begin position="403"/>
        <end position="419"/>
    </location>
</feature>
<feature type="region of interest" description="Disordered" evidence="1">
    <location>
        <begin position="1"/>
        <end position="34"/>
    </location>
</feature>
<feature type="compositionally biased region" description="Polar residues" evidence="1">
    <location>
        <begin position="492"/>
        <end position="502"/>
    </location>
</feature>
<dbReference type="EMBL" id="MJEQ01000318">
    <property type="protein sequence ID" value="OIT37380.1"/>
    <property type="molecule type" value="Genomic_DNA"/>
</dbReference>
<feature type="region of interest" description="Disordered" evidence="1">
    <location>
        <begin position="299"/>
        <end position="340"/>
    </location>
</feature>
<proteinExistence type="predicted"/>
<dbReference type="PANTHER" id="PTHR31286">
    <property type="entry name" value="GLYCINE-RICH CELL WALL STRUCTURAL PROTEIN 1.8-LIKE"/>
    <property type="match status" value="1"/>
</dbReference>
<feature type="compositionally biased region" description="Low complexity" evidence="1">
    <location>
        <begin position="210"/>
        <end position="229"/>
    </location>
</feature>
<feature type="compositionally biased region" description="Basic and acidic residues" evidence="1">
    <location>
        <begin position="473"/>
        <end position="488"/>
    </location>
</feature>